<gene>
    <name evidence="2" type="ORF">WH95_15530</name>
</gene>
<evidence type="ECO:0000313" key="3">
    <source>
        <dbReference type="Proteomes" id="UP000034491"/>
    </source>
</evidence>
<dbReference type="EMBL" id="LANI01000023">
    <property type="protein sequence ID" value="KKJ75973.1"/>
    <property type="molecule type" value="Genomic_DNA"/>
</dbReference>
<name>A0A0M2R8T2_9PROT</name>
<dbReference type="Pfam" id="PF06224">
    <property type="entry name" value="AlkZ-like"/>
    <property type="match status" value="1"/>
</dbReference>
<proteinExistence type="predicted"/>
<organism evidence="2 3">
    <name type="scientific">Kiloniella litopenaei</name>
    <dbReference type="NCBI Taxonomy" id="1549748"/>
    <lineage>
        <taxon>Bacteria</taxon>
        <taxon>Pseudomonadati</taxon>
        <taxon>Pseudomonadota</taxon>
        <taxon>Alphaproteobacteria</taxon>
        <taxon>Rhodospirillales</taxon>
        <taxon>Kiloniellaceae</taxon>
        <taxon>Kiloniella</taxon>
    </lineage>
</organism>
<dbReference type="PATRIC" id="fig|1549748.8.peg.1866"/>
<dbReference type="STRING" id="1549748.WH95_15530"/>
<dbReference type="Proteomes" id="UP000034491">
    <property type="component" value="Unassembled WGS sequence"/>
</dbReference>
<dbReference type="OrthoDB" id="9787207at2"/>
<evidence type="ECO:0008006" key="4">
    <source>
        <dbReference type="Google" id="ProtNLM"/>
    </source>
</evidence>
<accession>A0A0M2R8T2</accession>
<feature type="region of interest" description="Disordered" evidence="1">
    <location>
        <begin position="139"/>
        <end position="162"/>
    </location>
</feature>
<reference evidence="2 3" key="1">
    <citation type="submission" date="2015-03" db="EMBL/GenBank/DDBJ databases">
        <title>Genome sequence of Kiloniella sp. P1-1, isolated from the gut microflora of Pacific white shrimp, Penaeus vannamei.</title>
        <authorList>
            <person name="Shao Z."/>
            <person name="Wang L."/>
            <person name="Li X."/>
        </authorList>
    </citation>
    <scope>NUCLEOTIDE SEQUENCE [LARGE SCALE GENOMIC DNA]</scope>
    <source>
        <strain evidence="2 3">P1-1</strain>
    </source>
</reference>
<sequence length="406" mass="47584">MVSQISNSQARRLFMERQGLCDNPASKQSKSALLDLIERMGFVQIDSINTVERAHHMILFSRNQTYQKKHFDQLLEKDRSLFENWTHDASVIPTLFYPYWKYRFGRTEAYLLERWRKWRREGFEESFRAVLDHIRVNGPTRSRDMTKPDKGPNTGDTKKKNQGWWDWHPSKTALEFLWRTGALSVDRRDGFQKVYDVTDRIIPSEVLSQDIDHESFIDWSCRSAMEKLGFATPGELAAFWDGIKPAEAKIWCEDRLDKELAEVEVLSADGSKPRKVYAFEGITSQLDSLPTAPKRVRVLSPFDPLIRDRKRTERLFDFYYRIEVFVPEAKRQYGYYVFPLLEGENLIGRIDMKRQGTELFVKGLWFEPKVRASKGRLSALTSELDRIRRFVGCESLTFADDYLKSG</sequence>
<protein>
    <recommendedName>
        <fullName evidence="4">Cytoplasmic protein</fullName>
    </recommendedName>
</protein>
<keyword evidence="3" id="KW-1185">Reference proteome</keyword>
<dbReference type="PANTHER" id="PTHR30528:SF0">
    <property type="entry name" value="CYTOPLASMIC PROTEIN"/>
    <property type="match status" value="1"/>
</dbReference>
<evidence type="ECO:0000313" key="2">
    <source>
        <dbReference type="EMBL" id="KKJ75973.1"/>
    </source>
</evidence>
<dbReference type="PANTHER" id="PTHR30528">
    <property type="entry name" value="CYTOPLASMIC PROTEIN"/>
    <property type="match status" value="1"/>
</dbReference>
<feature type="compositionally biased region" description="Basic and acidic residues" evidence="1">
    <location>
        <begin position="139"/>
        <end position="150"/>
    </location>
</feature>
<dbReference type="InterPro" id="IPR009351">
    <property type="entry name" value="AlkZ-like"/>
</dbReference>
<comment type="caution">
    <text evidence="2">The sequence shown here is derived from an EMBL/GenBank/DDBJ whole genome shotgun (WGS) entry which is preliminary data.</text>
</comment>
<evidence type="ECO:0000256" key="1">
    <source>
        <dbReference type="SAM" id="MobiDB-lite"/>
    </source>
</evidence>
<dbReference type="AlphaFoldDB" id="A0A0M2R8T2"/>